<feature type="region of interest" description="Disordered" evidence="4">
    <location>
        <begin position="1"/>
        <end position="31"/>
    </location>
</feature>
<name>A0A176WMP3_MARPO</name>
<dbReference type="PANTHER" id="PTHR12921:SF0">
    <property type="entry name" value="UBIQUITIN-FOLD MODIFIER-CONJUGATING ENZYME 1"/>
    <property type="match status" value="1"/>
</dbReference>
<dbReference type="Proteomes" id="UP000077202">
    <property type="component" value="Unassembled WGS sequence"/>
</dbReference>
<dbReference type="Pfam" id="PF08694">
    <property type="entry name" value="UFC1"/>
    <property type="match status" value="1"/>
</dbReference>
<evidence type="ECO:0000313" key="5">
    <source>
        <dbReference type="EMBL" id="OAE33562.1"/>
    </source>
</evidence>
<dbReference type="SUPFAM" id="SSF54495">
    <property type="entry name" value="UBC-like"/>
    <property type="match status" value="1"/>
</dbReference>
<organism evidence="5 6">
    <name type="scientific">Marchantia polymorpha subsp. ruderalis</name>
    <dbReference type="NCBI Taxonomy" id="1480154"/>
    <lineage>
        <taxon>Eukaryota</taxon>
        <taxon>Viridiplantae</taxon>
        <taxon>Streptophyta</taxon>
        <taxon>Embryophyta</taxon>
        <taxon>Marchantiophyta</taxon>
        <taxon>Marchantiopsida</taxon>
        <taxon>Marchantiidae</taxon>
        <taxon>Marchantiales</taxon>
        <taxon>Marchantiaceae</taxon>
        <taxon>Marchantia</taxon>
    </lineage>
</organism>
<dbReference type="InterPro" id="IPR014806">
    <property type="entry name" value="Ufc1"/>
</dbReference>
<dbReference type="GO" id="GO:0061657">
    <property type="term" value="F:UFM1 conjugating enzyme activity"/>
    <property type="evidence" value="ECO:0007669"/>
    <property type="project" value="InterPro"/>
</dbReference>
<dbReference type="Gene3D" id="3.10.110.10">
    <property type="entry name" value="Ubiquitin Conjugating Enzyme"/>
    <property type="match status" value="1"/>
</dbReference>
<protein>
    <recommendedName>
        <fullName evidence="2">Ubiquitin-fold modifier-conjugating enzyme 1</fullName>
    </recommendedName>
</protein>
<comment type="similarity">
    <text evidence="1">Belongs to the ubiquitin-conjugating enzyme family. UFC1 subfamily.</text>
</comment>
<evidence type="ECO:0000256" key="2">
    <source>
        <dbReference type="ARBA" id="ARBA00013306"/>
    </source>
</evidence>
<evidence type="ECO:0000256" key="3">
    <source>
        <dbReference type="ARBA" id="ARBA00022786"/>
    </source>
</evidence>
<dbReference type="InterPro" id="IPR016135">
    <property type="entry name" value="UBQ-conjugating_enzyme/RWD"/>
</dbReference>
<evidence type="ECO:0000313" key="6">
    <source>
        <dbReference type="Proteomes" id="UP000077202"/>
    </source>
</evidence>
<evidence type="ECO:0000256" key="4">
    <source>
        <dbReference type="SAM" id="MobiDB-lite"/>
    </source>
</evidence>
<dbReference type="CDD" id="cd11686">
    <property type="entry name" value="UBCc_UFC1"/>
    <property type="match status" value="1"/>
</dbReference>
<gene>
    <name evidence="5" type="ORF">AXG93_2139s1150</name>
</gene>
<sequence length="285" mass="31451">MEDEFGSKSVERAHSSRLVSQAKTPQPIPSSPGCNCPPGECSHVDLALRDLKASCYSAFLAGFCDTDQSVRATWNSQQSLAATSPDHGRELVFASGVVMDGWDASTKSVVTKIPLLATRAGPRDGAEWTKRLKEEYQALIKYMEMNKANDNDWFRISSGADGTKWKGKCWYVHNLLKYEFDLQFDIPVTYPATAPEIELPELDGKTAKVNITGRHSILIVIMYRGGKICLTIHFKPLWAKNCPRFGVAHALCLGLAPWLAAEVPHLVETGMIVHKDNVTITKTAS</sequence>
<accession>A0A176WMP3</accession>
<dbReference type="GO" id="GO:0005737">
    <property type="term" value="C:cytoplasm"/>
    <property type="evidence" value="ECO:0007669"/>
    <property type="project" value="TreeGrafter"/>
</dbReference>
<comment type="caution">
    <text evidence="5">The sequence shown here is derived from an EMBL/GenBank/DDBJ whole genome shotgun (WGS) entry which is preliminary data.</text>
</comment>
<proteinExistence type="inferred from homology"/>
<dbReference type="PANTHER" id="PTHR12921">
    <property type="entry name" value="UBIQUITIN-FOLD MODIFIER-CONJUGATING ENZYME 1"/>
    <property type="match status" value="1"/>
</dbReference>
<reference evidence="5" key="1">
    <citation type="submission" date="2016-03" db="EMBL/GenBank/DDBJ databases">
        <title>Mechanisms controlling the formation of the plant cell surface in tip-growing cells are functionally conserved among land plants.</title>
        <authorList>
            <person name="Honkanen S."/>
            <person name="Jones V.A."/>
            <person name="Morieri G."/>
            <person name="Champion C."/>
            <person name="Hetherington A.J."/>
            <person name="Kelly S."/>
            <person name="Saint-Marcoux D."/>
            <person name="Proust H."/>
            <person name="Prescott H."/>
            <person name="Dolan L."/>
        </authorList>
    </citation>
    <scope>NUCLEOTIDE SEQUENCE [LARGE SCALE GENOMIC DNA]</scope>
    <source>
        <tissue evidence="5">Whole gametophyte</tissue>
    </source>
</reference>
<dbReference type="GO" id="GO:1990592">
    <property type="term" value="P:protein K69-linked ufmylation"/>
    <property type="evidence" value="ECO:0007669"/>
    <property type="project" value="TreeGrafter"/>
</dbReference>
<dbReference type="AlphaFoldDB" id="A0A176WMP3"/>
<evidence type="ECO:0000256" key="1">
    <source>
        <dbReference type="ARBA" id="ARBA00008451"/>
    </source>
</evidence>
<keyword evidence="6" id="KW-1185">Reference proteome</keyword>
<feature type="compositionally biased region" description="Basic and acidic residues" evidence="4">
    <location>
        <begin position="1"/>
        <end position="14"/>
    </location>
</feature>
<dbReference type="EMBL" id="LVLJ01000630">
    <property type="protein sequence ID" value="OAE33562.1"/>
    <property type="molecule type" value="Genomic_DNA"/>
</dbReference>
<keyword evidence="3" id="KW-0833">Ubl conjugation pathway</keyword>